<dbReference type="EMBL" id="JACIEU010000012">
    <property type="protein sequence ID" value="MBB4149375.1"/>
    <property type="molecule type" value="Genomic_DNA"/>
</dbReference>
<organism evidence="1 2">
    <name type="scientific">Sphingobium scionense</name>
    <dbReference type="NCBI Taxonomy" id="1404341"/>
    <lineage>
        <taxon>Bacteria</taxon>
        <taxon>Pseudomonadati</taxon>
        <taxon>Pseudomonadota</taxon>
        <taxon>Alphaproteobacteria</taxon>
        <taxon>Sphingomonadales</taxon>
        <taxon>Sphingomonadaceae</taxon>
        <taxon>Sphingobium</taxon>
    </lineage>
</organism>
<dbReference type="Proteomes" id="UP000590524">
    <property type="component" value="Unassembled WGS sequence"/>
</dbReference>
<sequence>MPYYECSIRGAHFPAELIGKKGMCGFNTTRWLEADDPDDAEMKVVQMLRGERSFQWRGKPERMADARIFVETIREIKKLPKSQGGGATWYTE</sequence>
<keyword evidence="2" id="KW-1185">Reference proteome</keyword>
<dbReference type="RefSeq" id="WP_004210462.1">
    <property type="nucleotide sequence ID" value="NZ_JACIEU010000012.1"/>
</dbReference>
<reference evidence="1 2" key="1">
    <citation type="submission" date="2020-08" db="EMBL/GenBank/DDBJ databases">
        <title>Genomic Encyclopedia of Type Strains, Phase IV (KMG-IV): sequencing the most valuable type-strain genomes for metagenomic binning, comparative biology and taxonomic classification.</title>
        <authorList>
            <person name="Goeker M."/>
        </authorList>
    </citation>
    <scope>NUCLEOTIDE SEQUENCE [LARGE SCALE GENOMIC DNA]</scope>
    <source>
        <strain evidence="1 2">DSM 19371</strain>
    </source>
</reference>
<evidence type="ECO:0000313" key="1">
    <source>
        <dbReference type="EMBL" id="MBB4149375.1"/>
    </source>
</evidence>
<evidence type="ECO:0000313" key="2">
    <source>
        <dbReference type="Proteomes" id="UP000590524"/>
    </source>
</evidence>
<comment type="caution">
    <text evidence="1">The sequence shown here is derived from an EMBL/GenBank/DDBJ whole genome shotgun (WGS) entry which is preliminary data.</text>
</comment>
<proteinExistence type="predicted"/>
<protein>
    <submittedName>
        <fullName evidence="1">Uncharacterized protein</fullName>
    </submittedName>
</protein>
<dbReference type="AlphaFoldDB" id="A0A7W6LRV5"/>
<gene>
    <name evidence="1" type="ORF">GGQ90_003166</name>
</gene>
<name>A0A7W6LRV5_9SPHN</name>
<accession>A0A7W6LRV5</accession>